<proteinExistence type="predicted"/>
<keyword evidence="1" id="KW-0472">Membrane</keyword>
<reference evidence="2 3" key="1">
    <citation type="submission" date="2019-07" db="EMBL/GenBank/DDBJ databases">
        <title>Lysobacter weifangensis sp. nov., isolated from bensulfuron-methyl contaminated farmland soil.</title>
        <authorList>
            <person name="Zhao H."/>
        </authorList>
    </citation>
    <scope>NUCLEOTIDE SEQUENCE [LARGE SCALE GENOMIC DNA]</scope>
    <source>
        <strain evidence="2 3">CC-Bw-6</strain>
    </source>
</reference>
<evidence type="ECO:0000256" key="1">
    <source>
        <dbReference type="SAM" id="Phobius"/>
    </source>
</evidence>
<evidence type="ECO:0000313" key="2">
    <source>
        <dbReference type="EMBL" id="QDQ73658.1"/>
    </source>
</evidence>
<evidence type="ECO:0000313" key="3">
    <source>
        <dbReference type="Proteomes" id="UP000315891"/>
    </source>
</evidence>
<dbReference type="Proteomes" id="UP000315891">
    <property type="component" value="Chromosome"/>
</dbReference>
<sequence length="152" mass="17502">MSDPTLILRDIHQPPPPSWWPPAPGWWMLFAALLLAFAAWAWWRRRQKLRRAAIARLFDDAVSAAETPAAKIAAMSEQLRRASRRIDPDADRFEGEEWLRFLDRGLPQPVFVAGAGALLRDGGFRRDVGETEIEGLREIVRDRFLRWMGARK</sequence>
<dbReference type="AlphaFoldDB" id="A0A516V572"/>
<protein>
    <submittedName>
        <fullName evidence="2">DUF4381 family protein</fullName>
    </submittedName>
</protein>
<dbReference type="EMBL" id="CP041742">
    <property type="protein sequence ID" value="QDQ73658.1"/>
    <property type="molecule type" value="Genomic_DNA"/>
</dbReference>
<dbReference type="Pfam" id="PF14316">
    <property type="entry name" value="DUF4381"/>
    <property type="match status" value="1"/>
</dbReference>
<keyword evidence="1" id="KW-1133">Transmembrane helix</keyword>
<gene>
    <name evidence="2" type="ORF">FNZ56_07095</name>
</gene>
<dbReference type="RefSeq" id="WP_143879170.1">
    <property type="nucleotide sequence ID" value="NZ_BAABLZ010000001.1"/>
</dbReference>
<name>A0A516V572_9GAMM</name>
<dbReference type="OrthoDB" id="283083at2"/>
<keyword evidence="1" id="KW-0812">Transmembrane</keyword>
<keyword evidence="3" id="KW-1185">Reference proteome</keyword>
<dbReference type="InterPro" id="IPR025489">
    <property type="entry name" value="DUF4381"/>
</dbReference>
<accession>A0A516V572</accession>
<feature type="transmembrane region" description="Helical" evidence="1">
    <location>
        <begin position="25"/>
        <end position="43"/>
    </location>
</feature>
<organism evidence="2 3">
    <name type="scientific">Pseudoluteimonas lycopersici</name>
    <dbReference type="NCBI Taxonomy" id="1324796"/>
    <lineage>
        <taxon>Bacteria</taxon>
        <taxon>Pseudomonadati</taxon>
        <taxon>Pseudomonadota</taxon>
        <taxon>Gammaproteobacteria</taxon>
        <taxon>Lysobacterales</taxon>
        <taxon>Lysobacteraceae</taxon>
        <taxon>Pseudoluteimonas</taxon>
    </lineage>
</organism>